<organism evidence="1 2">
    <name type="scientific">Methylomarinum roseum</name>
    <dbReference type="NCBI Taxonomy" id="3067653"/>
    <lineage>
        <taxon>Bacteria</taxon>
        <taxon>Pseudomonadati</taxon>
        <taxon>Pseudomonadota</taxon>
        <taxon>Gammaproteobacteria</taxon>
        <taxon>Methylococcales</taxon>
        <taxon>Methylococcaceae</taxon>
        <taxon>Methylomarinum</taxon>
    </lineage>
</organism>
<evidence type="ECO:0008006" key="3">
    <source>
        <dbReference type="Google" id="ProtNLM"/>
    </source>
</evidence>
<gene>
    <name evidence="1" type="ORF">Q9L42_009195</name>
</gene>
<reference evidence="1 2" key="1">
    <citation type="journal article" date="2024" name="Microbiology">
        <title>Methylomarinum rosea sp. nov., a novel halophilic methanotrophic bacterium from the hypersaline Lake Elton.</title>
        <authorList>
            <person name="Suleimanov R.Z."/>
            <person name="Oshkin I.Y."/>
            <person name="Danilova O.V."/>
            <person name="Suzina N.E."/>
            <person name="Dedysh S.N."/>
        </authorList>
    </citation>
    <scope>NUCLEOTIDE SEQUENCE [LARGE SCALE GENOMIC DNA]</scope>
    <source>
        <strain evidence="1 2">Ch1-1</strain>
    </source>
</reference>
<name>A0AAU7NYY7_9GAMM</name>
<dbReference type="KEGG" id="mech:Q9L42_009195"/>
<dbReference type="EMBL" id="CP157743">
    <property type="protein sequence ID" value="XBS22285.1"/>
    <property type="molecule type" value="Genomic_DNA"/>
</dbReference>
<keyword evidence="2" id="KW-1185">Reference proteome</keyword>
<evidence type="ECO:0000313" key="2">
    <source>
        <dbReference type="Proteomes" id="UP001225378"/>
    </source>
</evidence>
<proteinExistence type="predicted"/>
<protein>
    <recommendedName>
        <fullName evidence="3">DUF4347 domain-containing protein</fullName>
    </recommendedName>
</protein>
<sequence length="202" mass="21807">MDILAGDFQGGLSQGSSLFNGLMDALASQIRGTNFRLSVDETVQIDGISSFVEGVLDKSGGQQVEHLYILDHGYEIAGAGYKATLDGKIGAGRNWSRVQVEFGSTKLGHSNFRVYQPQLQKLQKVLGRGSHVVFLNCSVGKDAALLSRLATLWQCSVSGPTALQAAGELINMLNLKDGMWTTAHPGKNIRQTRTHPVWGTSF</sequence>
<dbReference type="Proteomes" id="UP001225378">
    <property type="component" value="Chromosome"/>
</dbReference>
<dbReference type="AlphaFoldDB" id="A0AAU7NYY7"/>
<evidence type="ECO:0000313" key="1">
    <source>
        <dbReference type="EMBL" id="XBS22285.1"/>
    </source>
</evidence>
<dbReference type="RefSeq" id="WP_305908738.1">
    <property type="nucleotide sequence ID" value="NZ_CP157743.1"/>
</dbReference>
<accession>A0AAU7NYY7</accession>